<comment type="caution">
    <text evidence="17">The sequence shown here is derived from an EMBL/GenBank/DDBJ whole genome shotgun (WGS) entry which is preliminary data.</text>
</comment>
<dbReference type="InterPro" id="IPR016193">
    <property type="entry name" value="Cytidine_deaminase-like"/>
</dbReference>
<feature type="binding site" evidence="13">
    <location>
        <begin position="61"/>
        <end position="67"/>
    </location>
    <ligand>
        <name>substrate</name>
    </ligand>
</feature>
<dbReference type="SUPFAM" id="SSF53927">
    <property type="entry name" value="Cytidine deaminase-like"/>
    <property type="match status" value="1"/>
</dbReference>
<evidence type="ECO:0000256" key="3">
    <source>
        <dbReference type="ARBA" id="ARBA00006576"/>
    </source>
</evidence>
<dbReference type="NCBIfam" id="NF004064">
    <property type="entry name" value="PRK05578.1"/>
    <property type="match status" value="1"/>
</dbReference>
<dbReference type="GO" id="GO:0072527">
    <property type="term" value="P:pyrimidine-containing compound metabolic process"/>
    <property type="evidence" value="ECO:0007669"/>
    <property type="project" value="UniProtKB-ARBA"/>
</dbReference>
<dbReference type="PANTHER" id="PTHR11644:SF2">
    <property type="entry name" value="CYTIDINE DEAMINASE"/>
    <property type="match status" value="1"/>
</dbReference>
<feature type="domain" description="CMP/dCMP-type deaminase" evidence="16">
    <location>
        <begin position="20"/>
        <end position="145"/>
    </location>
</feature>
<dbReference type="GO" id="GO:0008270">
    <property type="term" value="F:zinc ion binding"/>
    <property type="evidence" value="ECO:0007669"/>
    <property type="project" value="UniProtKB-UniRule"/>
</dbReference>
<protein>
    <recommendedName>
        <fullName evidence="5 15">Cytidine deaminase</fullName>
        <ecNumber evidence="4 15">3.5.4.5</ecNumber>
    </recommendedName>
    <alternativeName>
        <fullName evidence="9 15">Cytidine aminohydrolase</fullName>
    </alternativeName>
</protein>
<organism evidence="17 18">
    <name type="scientific">Veillonella dispar ATCC 17748</name>
    <dbReference type="NCBI Taxonomy" id="546273"/>
    <lineage>
        <taxon>Bacteria</taxon>
        <taxon>Bacillati</taxon>
        <taxon>Bacillota</taxon>
        <taxon>Negativicutes</taxon>
        <taxon>Veillonellales</taxon>
        <taxon>Veillonellaceae</taxon>
        <taxon>Veillonella</taxon>
    </lineage>
</organism>
<dbReference type="FunFam" id="3.40.140.10:FF:000008">
    <property type="entry name" value="Cytidine deaminase"/>
    <property type="match status" value="1"/>
</dbReference>
<comment type="function">
    <text evidence="2 15">This enzyme scavenges exogenous and endogenous cytidine and 2'-deoxycytidine for UMP synthesis.</text>
</comment>
<dbReference type="GO" id="GO:0055086">
    <property type="term" value="P:nucleobase-containing small molecule metabolic process"/>
    <property type="evidence" value="ECO:0007669"/>
    <property type="project" value="UniProtKB-ARBA"/>
</dbReference>
<evidence type="ECO:0000256" key="7">
    <source>
        <dbReference type="ARBA" id="ARBA00022801"/>
    </source>
</evidence>
<dbReference type="InterPro" id="IPR006262">
    <property type="entry name" value="Cyt_deam_tetra"/>
</dbReference>
<evidence type="ECO:0000256" key="6">
    <source>
        <dbReference type="ARBA" id="ARBA00022723"/>
    </source>
</evidence>
<evidence type="ECO:0000256" key="11">
    <source>
        <dbReference type="ARBA" id="ARBA00049558"/>
    </source>
</evidence>
<feature type="active site" description="Proton donor" evidence="12">
    <location>
        <position position="74"/>
    </location>
</feature>
<dbReference type="CDD" id="cd01283">
    <property type="entry name" value="cytidine_deaminase"/>
    <property type="match status" value="1"/>
</dbReference>
<dbReference type="Proteomes" id="UP000003529">
    <property type="component" value="Unassembled WGS sequence"/>
</dbReference>
<dbReference type="EMBL" id="ACIK02000019">
    <property type="protein sequence ID" value="EEP64891.1"/>
    <property type="molecule type" value="Genomic_DNA"/>
</dbReference>
<comment type="cofactor">
    <cofactor evidence="1 14 15">
        <name>Zn(2+)</name>
        <dbReference type="ChEBI" id="CHEBI:29105"/>
    </cofactor>
</comment>
<evidence type="ECO:0000256" key="9">
    <source>
        <dbReference type="ARBA" id="ARBA00032005"/>
    </source>
</evidence>
<evidence type="ECO:0000256" key="2">
    <source>
        <dbReference type="ARBA" id="ARBA00003949"/>
    </source>
</evidence>
<evidence type="ECO:0000256" key="14">
    <source>
        <dbReference type="PIRSR" id="PIRSR606262-3"/>
    </source>
</evidence>
<dbReference type="PANTHER" id="PTHR11644">
    <property type="entry name" value="CYTIDINE DEAMINASE"/>
    <property type="match status" value="1"/>
</dbReference>
<proteinExistence type="inferred from homology"/>
<keyword evidence="7 15" id="KW-0378">Hydrolase</keyword>
<name>C4FSR3_9FIRM</name>
<comment type="catalytic activity">
    <reaction evidence="11 15">
        <text>cytidine + H2O + H(+) = uridine + NH4(+)</text>
        <dbReference type="Rhea" id="RHEA:16069"/>
        <dbReference type="ChEBI" id="CHEBI:15377"/>
        <dbReference type="ChEBI" id="CHEBI:15378"/>
        <dbReference type="ChEBI" id="CHEBI:16704"/>
        <dbReference type="ChEBI" id="CHEBI:17562"/>
        <dbReference type="ChEBI" id="CHEBI:28938"/>
        <dbReference type="EC" id="3.5.4.5"/>
    </reaction>
</comment>
<evidence type="ECO:0000256" key="12">
    <source>
        <dbReference type="PIRSR" id="PIRSR606262-1"/>
    </source>
</evidence>
<evidence type="ECO:0000256" key="8">
    <source>
        <dbReference type="ARBA" id="ARBA00022833"/>
    </source>
</evidence>
<dbReference type="GO" id="GO:0004126">
    <property type="term" value="F:cytidine deaminase activity"/>
    <property type="evidence" value="ECO:0007669"/>
    <property type="project" value="UniProtKB-UniRule"/>
</dbReference>
<sequence length="147" mass="16328">MIWWNEDIHMIEKETDMTEQEIQKLIDRAIVAREKTYSPYSHFGVGAALLCEDGAIYEGCNIENASYGLTNCAERTAIFKAVSEGRTKFKALAVVADTEGPCAPCGACRQVISEFEIPQIILANLKGNYKVVSLDELLPFRFGTDSL</sequence>
<evidence type="ECO:0000259" key="16">
    <source>
        <dbReference type="PROSITE" id="PS51747"/>
    </source>
</evidence>
<dbReference type="AlphaFoldDB" id="C4FSR3"/>
<dbReference type="HOGENOM" id="CLU_097262_0_1_9"/>
<dbReference type="InterPro" id="IPR050202">
    <property type="entry name" value="Cyt/Deoxycyt_deaminase"/>
</dbReference>
<dbReference type="Gene3D" id="3.40.140.10">
    <property type="entry name" value="Cytidine Deaminase, domain 2"/>
    <property type="match status" value="1"/>
</dbReference>
<evidence type="ECO:0000256" key="1">
    <source>
        <dbReference type="ARBA" id="ARBA00001947"/>
    </source>
</evidence>
<evidence type="ECO:0000256" key="15">
    <source>
        <dbReference type="RuleBase" id="RU364006"/>
    </source>
</evidence>
<evidence type="ECO:0000313" key="18">
    <source>
        <dbReference type="Proteomes" id="UP000003529"/>
    </source>
</evidence>
<comment type="catalytic activity">
    <reaction evidence="10 15">
        <text>2'-deoxycytidine + H2O + H(+) = 2'-deoxyuridine + NH4(+)</text>
        <dbReference type="Rhea" id="RHEA:13433"/>
        <dbReference type="ChEBI" id="CHEBI:15377"/>
        <dbReference type="ChEBI" id="CHEBI:15378"/>
        <dbReference type="ChEBI" id="CHEBI:15698"/>
        <dbReference type="ChEBI" id="CHEBI:16450"/>
        <dbReference type="ChEBI" id="CHEBI:28938"/>
        <dbReference type="EC" id="3.5.4.5"/>
    </reaction>
</comment>
<dbReference type="InterPro" id="IPR016192">
    <property type="entry name" value="APOBEC/CMP_deaminase_Zn-bd"/>
</dbReference>
<dbReference type="Pfam" id="PF00383">
    <property type="entry name" value="dCMP_cyt_deam_1"/>
    <property type="match status" value="1"/>
</dbReference>
<dbReference type="InterPro" id="IPR002125">
    <property type="entry name" value="CMP_dCMP_dom"/>
</dbReference>
<evidence type="ECO:0000256" key="10">
    <source>
        <dbReference type="ARBA" id="ARBA00049252"/>
    </source>
</evidence>
<evidence type="ECO:0000313" key="17">
    <source>
        <dbReference type="EMBL" id="EEP64891.1"/>
    </source>
</evidence>
<accession>C4FSR3</accession>
<keyword evidence="18" id="KW-1185">Reference proteome</keyword>
<keyword evidence="8 14" id="KW-0862">Zinc</keyword>
<dbReference type="GO" id="GO:0005829">
    <property type="term" value="C:cytosol"/>
    <property type="evidence" value="ECO:0007669"/>
    <property type="project" value="TreeGrafter"/>
</dbReference>
<dbReference type="PROSITE" id="PS51747">
    <property type="entry name" value="CYT_DCMP_DEAMINASES_2"/>
    <property type="match status" value="1"/>
</dbReference>
<reference evidence="17" key="1">
    <citation type="submission" date="2009-04" db="EMBL/GenBank/DDBJ databases">
        <authorList>
            <person name="Weinstock G."/>
            <person name="Sodergren E."/>
            <person name="Clifton S."/>
            <person name="Fulton L."/>
            <person name="Fulton B."/>
            <person name="Courtney L."/>
            <person name="Fronick C."/>
            <person name="Harrison M."/>
            <person name="Strong C."/>
            <person name="Farmer C."/>
            <person name="Delahaunty K."/>
            <person name="Markovic C."/>
            <person name="Hall O."/>
            <person name="Minx P."/>
            <person name="Tomlinson C."/>
            <person name="Mitreva M."/>
            <person name="Nelson J."/>
            <person name="Hou S."/>
            <person name="Wollam A."/>
            <person name="Pepin K.H."/>
            <person name="Johnson M."/>
            <person name="Bhonagiri V."/>
            <person name="Nash W.E."/>
            <person name="Warren W."/>
            <person name="Chinwalla A."/>
            <person name="Mardis E.R."/>
            <person name="Wilson R.K."/>
        </authorList>
    </citation>
    <scope>NUCLEOTIDE SEQUENCE [LARGE SCALE GENOMIC DNA]</scope>
    <source>
        <strain evidence="17">ATCC 17748</strain>
    </source>
</reference>
<dbReference type="NCBIfam" id="TIGR01354">
    <property type="entry name" value="cyt_deam_tetra"/>
    <property type="match status" value="1"/>
</dbReference>
<feature type="binding site" evidence="14">
    <location>
        <position position="72"/>
    </location>
    <ligand>
        <name>Zn(2+)</name>
        <dbReference type="ChEBI" id="CHEBI:29105"/>
        <note>catalytic</note>
    </ligand>
</feature>
<feature type="binding site" evidence="14">
    <location>
        <position position="105"/>
    </location>
    <ligand>
        <name>Zn(2+)</name>
        <dbReference type="ChEBI" id="CHEBI:29105"/>
        <note>catalytic</note>
    </ligand>
</feature>
<feature type="binding site" evidence="14">
    <location>
        <position position="108"/>
    </location>
    <ligand>
        <name>Zn(2+)</name>
        <dbReference type="ChEBI" id="CHEBI:29105"/>
        <note>catalytic</note>
    </ligand>
</feature>
<dbReference type="eggNOG" id="COG0295">
    <property type="taxonomic scope" value="Bacteria"/>
</dbReference>
<evidence type="ECO:0000256" key="13">
    <source>
        <dbReference type="PIRSR" id="PIRSR606262-2"/>
    </source>
</evidence>
<evidence type="ECO:0000256" key="5">
    <source>
        <dbReference type="ARBA" id="ARBA00018266"/>
    </source>
</evidence>
<evidence type="ECO:0000256" key="4">
    <source>
        <dbReference type="ARBA" id="ARBA00012783"/>
    </source>
</evidence>
<dbReference type="GO" id="GO:0042802">
    <property type="term" value="F:identical protein binding"/>
    <property type="evidence" value="ECO:0007669"/>
    <property type="project" value="UniProtKB-ARBA"/>
</dbReference>
<dbReference type="PROSITE" id="PS00903">
    <property type="entry name" value="CYT_DCMP_DEAMINASES_1"/>
    <property type="match status" value="1"/>
</dbReference>
<keyword evidence="6 14" id="KW-0479">Metal-binding</keyword>
<gene>
    <name evidence="17" type="primary">cdd</name>
    <name evidence="17" type="ORF">VEIDISOL_01957</name>
</gene>
<comment type="similarity">
    <text evidence="3 15">Belongs to the cytidine and deoxycytidylate deaminase family.</text>
</comment>
<dbReference type="EC" id="3.5.4.5" evidence="4 15"/>